<protein>
    <recommendedName>
        <fullName evidence="4">Carboxylic ester hydrolase</fullName>
        <ecNumber evidence="4">3.1.1.-</ecNumber>
    </recommendedName>
</protein>
<evidence type="ECO:0000256" key="1">
    <source>
        <dbReference type="ARBA" id="ARBA00005964"/>
    </source>
</evidence>
<reference evidence="7" key="2">
    <citation type="submission" date="2015-08" db="UniProtKB">
        <authorList>
            <consortium name="WormBaseParasite"/>
        </authorList>
    </citation>
    <scope>IDENTIFICATION</scope>
</reference>
<dbReference type="WBParaSite" id="SVE_0070000.1">
    <property type="protein sequence ID" value="SVE_0070000.1"/>
    <property type="gene ID" value="SVE_0070000"/>
</dbReference>
<dbReference type="InterPro" id="IPR002018">
    <property type="entry name" value="CarbesteraseB"/>
</dbReference>
<dbReference type="ESTHER" id="9bila-a0a0k0ew01">
    <property type="family name" value="Carb_B_Nematoda"/>
</dbReference>
<name>A0A0K0EW01_STRVS</name>
<keyword evidence="2" id="KW-0719">Serine esterase</keyword>
<dbReference type="STRING" id="75913.A0A0K0EW01"/>
<evidence type="ECO:0000256" key="4">
    <source>
        <dbReference type="RuleBase" id="RU361235"/>
    </source>
</evidence>
<feature type="domain" description="Carboxylesterase type B" evidence="5">
    <location>
        <begin position="34"/>
        <end position="551"/>
    </location>
</feature>
<proteinExistence type="inferred from homology"/>
<dbReference type="EC" id="3.1.1.-" evidence="4"/>
<dbReference type="Gene3D" id="3.40.50.1820">
    <property type="entry name" value="alpha/beta hydrolase"/>
    <property type="match status" value="1"/>
</dbReference>
<evidence type="ECO:0000256" key="2">
    <source>
        <dbReference type="ARBA" id="ARBA00022487"/>
    </source>
</evidence>
<dbReference type="AlphaFoldDB" id="A0A0K0EW01"/>
<dbReference type="InterPro" id="IPR029058">
    <property type="entry name" value="AB_hydrolase_fold"/>
</dbReference>
<reference evidence="6" key="1">
    <citation type="submission" date="2014-07" db="EMBL/GenBank/DDBJ databases">
        <authorList>
            <person name="Martin A.A"/>
            <person name="De Silva N."/>
        </authorList>
    </citation>
    <scope>NUCLEOTIDE SEQUENCE</scope>
</reference>
<dbReference type="Pfam" id="PF00135">
    <property type="entry name" value="COesterase"/>
    <property type="match status" value="1"/>
</dbReference>
<keyword evidence="6" id="KW-1185">Reference proteome</keyword>
<dbReference type="PROSITE" id="PS00122">
    <property type="entry name" value="CARBOXYLESTERASE_B_1"/>
    <property type="match status" value="1"/>
</dbReference>
<evidence type="ECO:0000313" key="7">
    <source>
        <dbReference type="WBParaSite" id="SVE_0070000.1"/>
    </source>
</evidence>
<evidence type="ECO:0000313" key="6">
    <source>
        <dbReference type="Proteomes" id="UP000035680"/>
    </source>
</evidence>
<accession>A0A0K0EW01</accession>
<dbReference type="InterPro" id="IPR050309">
    <property type="entry name" value="Type-B_Carboxylest/Lipase"/>
</dbReference>
<keyword evidence="4" id="KW-0732">Signal</keyword>
<evidence type="ECO:0000259" key="5">
    <source>
        <dbReference type="Pfam" id="PF00135"/>
    </source>
</evidence>
<feature type="signal peptide" evidence="4">
    <location>
        <begin position="1"/>
        <end position="25"/>
    </location>
</feature>
<dbReference type="GO" id="GO:0052689">
    <property type="term" value="F:carboxylic ester hydrolase activity"/>
    <property type="evidence" value="ECO:0007669"/>
    <property type="project" value="UniProtKB-KW"/>
</dbReference>
<dbReference type="SUPFAM" id="SSF53474">
    <property type="entry name" value="alpha/beta-Hydrolases"/>
    <property type="match status" value="1"/>
</dbReference>
<feature type="chain" id="PRO_5005120704" description="Carboxylic ester hydrolase" evidence="4">
    <location>
        <begin position="26"/>
        <end position="604"/>
    </location>
</feature>
<dbReference type="PANTHER" id="PTHR11559">
    <property type="entry name" value="CARBOXYLESTERASE"/>
    <property type="match status" value="1"/>
</dbReference>
<organism evidence="6 7">
    <name type="scientific">Strongyloides venezuelensis</name>
    <name type="common">Threadworm</name>
    <dbReference type="NCBI Taxonomy" id="75913"/>
    <lineage>
        <taxon>Eukaryota</taxon>
        <taxon>Metazoa</taxon>
        <taxon>Ecdysozoa</taxon>
        <taxon>Nematoda</taxon>
        <taxon>Chromadorea</taxon>
        <taxon>Rhabditida</taxon>
        <taxon>Tylenchina</taxon>
        <taxon>Panagrolaimomorpha</taxon>
        <taxon>Strongyloidoidea</taxon>
        <taxon>Strongyloididae</taxon>
        <taxon>Strongyloides</taxon>
    </lineage>
</organism>
<dbReference type="PROSITE" id="PS51257">
    <property type="entry name" value="PROKAR_LIPOPROTEIN"/>
    <property type="match status" value="1"/>
</dbReference>
<dbReference type="Proteomes" id="UP000035680">
    <property type="component" value="Unassembled WGS sequence"/>
</dbReference>
<evidence type="ECO:0000256" key="3">
    <source>
        <dbReference type="ARBA" id="ARBA00022801"/>
    </source>
</evidence>
<dbReference type="InterPro" id="IPR019826">
    <property type="entry name" value="Carboxylesterase_B_AS"/>
</dbReference>
<keyword evidence="3 4" id="KW-0378">Hydrolase</keyword>
<comment type="similarity">
    <text evidence="1 4">Belongs to the type-B carboxylesterase/lipase family.</text>
</comment>
<sequence length="604" mass="69525">MNLFCKLHWSHILLVFLSCFCYGDSCDEKYYTTRKISNGFISGRKSVTEKNDTGYVFLGIPYAKPPLGGLRYKRPQAPDNWNGTLETKALKKLCLWNSGLTTRKWDPEGMSEDCLYINVYTNKWCMDNGKCPVILYLHGGQYIFGGTDALREASLIENFSNDRKRVVFTAINFRLGSLGYSSLNQRLNLSMDTNVALFDVLEALKWIQKEIDIFGGNPGNVALMGHSAGATAAAYVYTSPRSIGLLHKVIYLGGPIVYPYFRNANEDYSRKISILAGCSNNRTNWNSKNDVEIVINCLRNLDGIDLIKKQREVDDYGYRIYGPVSDTGMHSFMVKKWNELIKRRPRIPILIGGTKYELEDGGAALKTTLNKSLVVDIDKLKIFCQTYLHLFTMKDYDKAIKTCIEKYKNNVNKTRSIGDDALFFSSHYHLSREVSGIGGNVYLYTFNYDKIGNARRNFNLSIPEPYHGNDLIYLTGEKRNNFTDVDYKIQEIYTRMYVNFLRTGNPSDSDIRFVKYHEHKRNYFVFDFHDTKKFSLIGMKNGYHKDDIDFWVRDVYRNFGKVTPKEDESDWIKLSPTYFGLVTGQNVSTFTYPESYWNCSSLTQ</sequence>